<dbReference type="GO" id="GO:0016787">
    <property type="term" value="F:hydrolase activity"/>
    <property type="evidence" value="ECO:0007669"/>
    <property type="project" value="UniProtKB-KW"/>
</dbReference>
<reference evidence="4 5" key="1">
    <citation type="submission" date="2019-12" db="EMBL/GenBank/DDBJ databases">
        <title>Genomic-based taxomic classification of the family Erythrobacteraceae.</title>
        <authorList>
            <person name="Xu L."/>
        </authorList>
    </citation>
    <scope>NUCLEOTIDE SEQUENCE [LARGE SCALE GENOMIC DNA]</scope>
    <source>
        <strain evidence="4 5">JCM 12189</strain>
    </source>
</reference>
<feature type="domain" description="Peptidase S12 Pab87-related C-terminal" evidence="3">
    <location>
        <begin position="368"/>
        <end position="444"/>
    </location>
</feature>
<feature type="chain" id="PRO_5026137813" evidence="1">
    <location>
        <begin position="28"/>
        <end position="455"/>
    </location>
</feature>
<protein>
    <submittedName>
        <fullName evidence="4">Serine hydrolase</fullName>
    </submittedName>
</protein>
<feature type="signal peptide" evidence="1">
    <location>
        <begin position="1"/>
        <end position="27"/>
    </location>
</feature>
<dbReference type="InterPro" id="IPR001466">
    <property type="entry name" value="Beta-lactam-related"/>
</dbReference>
<dbReference type="PANTHER" id="PTHR46825:SF9">
    <property type="entry name" value="BETA-LACTAMASE-RELATED DOMAIN-CONTAINING PROTEIN"/>
    <property type="match status" value="1"/>
</dbReference>
<dbReference type="RefSeq" id="WP_160595135.1">
    <property type="nucleotide sequence ID" value="NZ_WTYI01000001.1"/>
</dbReference>
<dbReference type="EMBL" id="WTYI01000001">
    <property type="protein sequence ID" value="MXO95924.1"/>
    <property type="molecule type" value="Genomic_DNA"/>
</dbReference>
<feature type="domain" description="Beta-lactamase-related" evidence="2">
    <location>
        <begin position="41"/>
        <end position="341"/>
    </location>
</feature>
<organism evidence="4 5">
    <name type="scientific">Qipengyuania aquimaris</name>
    <dbReference type="NCBI Taxonomy" id="255984"/>
    <lineage>
        <taxon>Bacteria</taxon>
        <taxon>Pseudomonadati</taxon>
        <taxon>Pseudomonadota</taxon>
        <taxon>Alphaproteobacteria</taxon>
        <taxon>Sphingomonadales</taxon>
        <taxon>Erythrobacteraceae</taxon>
        <taxon>Qipengyuania</taxon>
    </lineage>
</organism>
<comment type="caution">
    <text evidence="4">The sequence shown here is derived from an EMBL/GenBank/DDBJ whole genome shotgun (WGS) entry which is preliminary data.</text>
</comment>
<dbReference type="AlphaFoldDB" id="A0A6I4TJ75"/>
<sequence length="455" mass="49478">MITFRRTANAFALLALMLSGASLSAQDAQRMETIVSASEDDGKFMGTALVAIGDEILLDSGYGSANLEWDISNSPRTKFRIGSVTKQFTAAAILLLAERGEINLDEAIGTYWSKAPASWDAVTIRHLLHHTSGIPNVTSFEDFGKWKYLPTERDELIARFSDKPLEFEPGAKWAYSNSGYLLLSAIVEEVGGSPYAEFVKENFFTPLQMADTAIDVTAEIVPYRASGYSPSDDAMVNADYVDMGIPQGAGALYSTTHDLLKWQRGLFGGKVLRPESLAMMVAPAIEAMPDSGYGMGVLVTEKDDGRLIWHGGGIEGFNSFLGHDPDRNITVVVLANLNGGAANTLGQSLVTLARGGEVTLPSERVTADLPIENLAQYEGVYAITPEFKISIFERNGALMTQATGQDAFPIFAEERKDWFFLKVVDARLHFQRDDNGDVTGLVLHQGGREAPATKE</sequence>
<dbReference type="Pfam" id="PF00144">
    <property type="entry name" value="Beta-lactamase"/>
    <property type="match status" value="1"/>
</dbReference>
<evidence type="ECO:0000259" key="3">
    <source>
        <dbReference type="Pfam" id="PF11954"/>
    </source>
</evidence>
<dbReference type="InterPro" id="IPR023650">
    <property type="entry name" value="Beta-lactam_class-A_AS"/>
</dbReference>
<dbReference type="InterPro" id="IPR021860">
    <property type="entry name" value="Peptidase_S12_Pab87-rel_C"/>
</dbReference>
<dbReference type="SUPFAM" id="SSF56601">
    <property type="entry name" value="beta-lactamase/transpeptidase-like"/>
    <property type="match status" value="1"/>
</dbReference>
<keyword evidence="5" id="KW-1185">Reference proteome</keyword>
<keyword evidence="4" id="KW-0378">Hydrolase</keyword>
<dbReference type="OrthoDB" id="9804448at2"/>
<dbReference type="InterPro" id="IPR050491">
    <property type="entry name" value="AmpC-like"/>
</dbReference>
<evidence type="ECO:0000259" key="2">
    <source>
        <dbReference type="Pfam" id="PF00144"/>
    </source>
</evidence>
<dbReference type="Gene3D" id="3.40.710.10">
    <property type="entry name" value="DD-peptidase/beta-lactamase superfamily"/>
    <property type="match status" value="1"/>
</dbReference>
<dbReference type="Pfam" id="PF11954">
    <property type="entry name" value="DUF3471"/>
    <property type="match status" value="1"/>
</dbReference>
<evidence type="ECO:0000256" key="1">
    <source>
        <dbReference type="SAM" id="SignalP"/>
    </source>
</evidence>
<accession>A0A6I4TJ75</accession>
<dbReference type="Proteomes" id="UP000432727">
    <property type="component" value="Unassembled WGS sequence"/>
</dbReference>
<dbReference type="PROSITE" id="PS00146">
    <property type="entry name" value="BETA_LACTAMASE_A"/>
    <property type="match status" value="1"/>
</dbReference>
<evidence type="ECO:0000313" key="5">
    <source>
        <dbReference type="Proteomes" id="UP000432727"/>
    </source>
</evidence>
<proteinExistence type="predicted"/>
<evidence type="ECO:0000313" key="4">
    <source>
        <dbReference type="EMBL" id="MXO95924.1"/>
    </source>
</evidence>
<dbReference type="InterPro" id="IPR012338">
    <property type="entry name" value="Beta-lactam/transpept-like"/>
</dbReference>
<name>A0A6I4TJ75_9SPHN</name>
<gene>
    <name evidence="4" type="ORF">GRI34_05740</name>
</gene>
<keyword evidence="1" id="KW-0732">Signal</keyword>
<dbReference type="PANTHER" id="PTHR46825">
    <property type="entry name" value="D-ALANYL-D-ALANINE-CARBOXYPEPTIDASE/ENDOPEPTIDASE AMPH"/>
    <property type="match status" value="1"/>
</dbReference>